<keyword evidence="1" id="KW-0812">Transmembrane</keyword>
<feature type="transmembrane region" description="Helical" evidence="1">
    <location>
        <begin position="126"/>
        <end position="144"/>
    </location>
</feature>
<name>A0A1J5PSU8_9ZZZZ</name>
<accession>A0A1J5PSU8</accession>
<protein>
    <submittedName>
        <fullName evidence="2">Uncharacterized protein</fullName>
    </submittedName>
</protein>
<reference evidence="2" key="1">
    <citation type="submission" date="2016-10" db="EMBL/GenBank/DDBJ databases">
        <title>Sequence of Gallionella enrichment culture.</title>
        <authorList>
            <person name="Poehlein A."/>
            <person name="Muehling M."/>
            <person name="Daniel R."/>
        </authorList>
    </citation>
    <scope>NUCLEOTIDE SEQUENCE</scope>
</reference>
<comment type="caution">
    <text evidence="2">The sequence shown here is derived from an EMBL/GenBank/DDBJ whole genome shotgun (WGS) entry which is preliminary data.</text>
</comment>
<keyword evidence="1" id="KW-0472">Membrane</keyword>
<feature type="transmembrane region" description="Helical" evidence="1">
    <location>
        <begin position="93"/>
        <end position="120"/>
    </location>
</feature>
<proteinExistence type="predicted"/>
<organism evidence="2">
    <name type="scientific">mine drainage metagenome</name>
    <dbReference type="NCBI Taxonomy" id="410659"/>
    <lineage>
        <taxon>unclassified sequences</taxon>
        <taxon>metagenomes</taxon>
        <taxon>ecological metagenomes</taxon>
    </lineage>
</organism>
<keyword evidence="1" id="KW-1133">Transmembrane helix</keyword>
<gene>
    <name evidence="2" type="ORF">GALL_436580</name>
</gene>
<sequence length="163" mass="16207">MHVTSGMRGIDDRRGRARGTLVWAAPVVVGGSLAGSAVAGRWDLLPASLGAGLGLLTVGLGVSAVASVLLAYPAPRAGASPFAAETGGIGASMAAQLVASVATTVLALPVLIGFVLAWWWSPTAGWVTLGVGVIGGGTLLRSAVDLGGRALDTRWAALLVRVS</sequence>
<evidence type="ECO:0000313" key="2">
    <source>
        <dbReference type="EMBL" id="OIQ74686.1"/>
    </source>
</evidence>
<feature type="transmembrane region" description="Helical" evidence="1">
    <location>
        <begin position="21"/>
        <end position="39"/>
    </location>
</feature>
<feature type="transmembrane region" description="Helical" evidence="1">
    <location>
        <begin position="51"/>
        <end position="72"/>
    </location>
</feature>
<dbReference type="AlphaFoldDB" id="A0A1J5PSU8"/>
<dbReference type="EMBL" id="MLJW01002419">
    <property type="protein sequence ID" value="OIQ74686.1"/>
    <property type="molecule type" value="Genomic_DNA"/>
</dbReference>
<evidence type="ECO:0000256" key="1">
    <source>
        <dbReference type="SAM" id="Phobius"/>
    </source>
</evidence>